<dbReference type="GO" id="GO:0051607">
    <property type="term" value="P:defense response to virus"/>
    <property type="evidence" value="ECO:0007669"/>
    <property type="project" value="UniProtKB-KW"/>
</dbReference>
<evidence type="ECO:0000256" key="3">
    <source>
        <dbReference type="SAM" id="MobiDB-lite"/>
    </source>
</evidence>
<gene>
    <name evidence="5" type="ordered locus">Strop_1006</name>
</gene>
<proteinExistence type="predicted"/>
<keyword evidence="6" id="KW-1185">Reference proteome</keyword>
<feature type="region of interest" description="Disordered" evidence="3">
    <location>
        <begin position="245"/>
        <end position="264"/>
    </location>
</feature>
<dbReference type="HOGENOM" id="CLU_309920_0_0_11"/>
<sequence>MAAHAGRTRPGGRRRRGAGKPATRRECHRRPTTAARGNPGPAARRHRPRRPHRRLVRPAQRAVRHRAPAGGGDRRPGAPRRDRRVSRRGRTRQPRHRGHPHGRTASGFPGRGACGGYCDGDRRRGDGGMSNPRSKLKPTVRTTLTKRGDILEGVINSTGRAKDGKPKQVGRSEWDNALADHVQTMPEGSSVDVEVTINLAESGKRTVRLAGVAALAKVTFAAERAAAVQDGGFINPYTFVPTLPRSDQDGTRLTGTGLDDDAPPSHALHADNQWSGTLALTLTTVTPLLLPVPVVDPPKDGPRTFDVRVDADGQPLIHGASLKGALRSAYETVTASRFGVFFEHHERLAYRATTAAALHLTPARVHRDGNTDYFRLCQGDADWRRRHVTHPAQYAALVPAYRGKPGQGKPGRGKPGQGNRHPAKPVKPVRRLGDLSAGPLSRHHGTEVYARVVLPESGSKGGVARVTHLARTEAEIHAHLRTAVSPGKVSGSYDADRPSRIVRGWLSAGGNSIEVKQYERLFVETPGLDIPVTEEHVRYWQSVLRAYDLAQGYNDPKATYRHDPATADGIERSWHVPSTPELRTLPPGTLVYVRYDAHRRTISEVHPVLVGRLPYEASPDELLHESLRPAQEPDRLSPADRLFGWVPPGRRDDEAETNIGASGYRGRLRVRSITCMSPDWRPEAFPPEGITLAPLSSPKPTQFRFYGSPDPQTGEPMPTGAEKSAGYAADGGLRGRKMYRWRAEEPDYWQPPADQEDPRRGYLALAGNRSHATQLVRHRGWVRPGVTFHVELFLDGVPEAELGALIWLLNQGVEAPLRLGAGKPYGFGVVTARLATDRTRVWDGAGVRAGWLHLTRPDPVNPDRLTELAERFAATARENEVLREATESYLAAARAVNGPVHYPRTTTQSQAESYQWFVANEKSEDRRWALPHVRDDEQRLPYLDSGAAKE</sequence>
<feature type="region of interest" description="Disordered" evidence="3">
    <location>
        <begin position="631"/>
        <end position="657"/>
    </location>
</feature>
<comment type="subunit">
    <text evidence="2">Part of the Csm effector complex that includes Cas10, Csm2, Csm3, Csm4 and Csm5.</text>
</comment>
<dbReference type="EMBL" id="CP000667">
    <property type="protein sequence ID" value="ABP53481.1"/>
    <property type="molecule type" value="Genomic_DNA"/>
</dbReference>
<dbReference type="PATRIC" id="fig|369723.5.peg.1027"/>
<keyword evidence="1" id="KW-0051">Antiviral defense</keyword>
<evidence type="ECO:0000256" key="2">
    <source>
        <dbReference type="ARBA" id="ARBA00093789"/>
    </source>
</evidence>
<dbReference type="eggNOG" id="COG1337">
    <property type="taxonomic scope" value="Bacteria"/>
</dbReference>
<feature type="compositionally biased region" description="Gly residues" evidence="3">
    <location>
        <begin position="405"/>
        <end position="416"/>
    </location>
</feature>
<evidence type="ECO:0000313" key="5">
    <source>
        <dbReference type="EMBL" id="ABP53481.1"/>
    </source>
</evidence>
<evidence type="ECO:0000313" key="6">
    <source>
        <dbReference type="Proteomes" id="UP000000235"/>
    </source>
</evidence>
<protein>
    <recommendedName>
        <fullName evidence="4">CRISPR type III-associated protein domain-containing protein</fullName>
    </recommendedName>
</protein>
<dbReference type="AlphaFoldDB" id="A4X3N1"/>
<feature type="compositionally biased region" description="Basic residues" evidence="3">
    <location>
        <begin position="421"/>
        <end position="430"/>
    </location>
</feature>
<evidence type="ECO:0000256" key="1">
    <source>
        <dbReference type="ARBA" id="ARBA00023118"/>
    </source>
</evidence>
<dbReference type="InterPro" id="IPR005537">
    <property type="entry name" value="RAMP_III_fam"/>
</dbReference>
<dbReference type="STRING" id="369723.Strop_1006"/>
<feature type="region of interest" description="Disordered" evidence="3">
    <location>
        <begin position="1"/>
        <end position="110"/>
    </location>
</feature>
<accession>A4X3N1</accession>
<dbReference type="Proteomes" id="UP000000235">
    <property type="component" value="Chromosome"/>
</dbReference>
<evidence type="ECO:0000259" key="4">
    <source>
        <dbReference type="Pfam" id="PF03787"/>
    </source>
</evidence>
<feature type="region of interest" description="Disordered" evidence="3">
    <location>
        <begin position="398"/>
        <end position="441"/>
    </location>
</feature>
<feature type="compositionally biased region" description="Basic residues" evidence="3">
    <location>
        <begin position="1"/>
        <end position="18"/>
    </location>
</feature>
<feature type="region of interest" description="Disordered" evidence="3">
    <location>
        <begin position="709"/>
        <end position="729"/>
    </location>
</feature>
<dbReference type="Pfam" id="PF03787">
    <property type="entry name" value="RAMPs"/>
    <property type="match status" value="1"/>
</dbReference>
<feature type="compositionally biased region" description="Basic residues" evidence="3">
    <location>
        <begin position="81"/>
        <end position="102"/>
    </location>
</feature>
<feature type="domain" description="CRISPR type III-associated protein" evidence="4">
    <location>
        <begin position="281"/>
        <end position="335"/>
    </location>
</feature>
<dbReference type="CDD" id="cd09726">
    <property type="entry name" value="RAMP_I_III"/>
    <property type="match status" value="1"/>
</dbReference>
<name>A4X3N1_SALTO</name>
<dbReference type="KEGG" id="stp:Strop_1006"/>
<reference evidence="6" key="1">
    <citation type="journal article" date="2007" name="Proc. Natl. Acad. Sci. U.S.A.">
        <title>Genome sequencing reveals complex secondary metabolome in the marine actinomycete Salinispora tropica.</title>
        <authorList>
            <person name="Udwary D.W."/>
            <person name="Zeigler L."/>
            <person name="Asolkar R.N."/>
            <person name="Singan V."/>
            <person name="Lapidus A."/>
            <person name="Fenical W."/>
            <person name="Jensen P.R."/>
            <person name="Moore B.S."/>
        </authorList>
    </citation>
    <scope>NUCLEOTIDE SEQUENCE [LARGE SCALE GENOMIC DNA]</scope>
    <source>
        <strain evidence="6">ATCC BAA-916 / DSM 44818 / CNB-440</strain>
    </source>
</reference>
<dbReference type="InterPro" id="IPR023825">
    <property type="entry name" value="CRISPR-assoc_RAMP_BGP1436"/>
</dbReference>
<feature type="compositionally biased region" description="Basic residues" evidence="3">
    <location>
        <begin position="43"/>
        <end position="67"/>
    </location>
</feature>
<dbReference type="NCBIfam" id="TIGR03986">
    <property type="entry name" value="TIGR03986 family CRISPR-associated RAMP protein"/>
    <property type="match status" value="1"/>
</dbReference>
<organism evidence="5 6">
    <name type="scientific">Salinispora tropica (strain ATCC BAA-916 / DSM 44818 / JCM 13857 / NBRC 105044 / CNB-440)</name>
    <dbReference type="NCBI Taxonomy" id="369723"/>
    <lineage>
        <taxon>Bacteria</taxon>
        <taxon>Bacillati</taxon>
        <taxon>Actinomycetota</taxon>
        <taxon>Actinomycetes</taxon>
        <taxon>Micromonosporales</taxon>
        <taxon>Micromonosporaceae</taxon>
        <taxon>Salinispora</taxon>
    </lineage>
</organism>